<dbReference type="SUPFAM" id="SSF53850">
    <property type="entry name" value="Periplasmic binding protein-like II"/>
    <property type="match status" value="1"/>
</dbReference>
<keyword evidence="3" id="KW-0732">Signal</keyword>
<evidence type="ECO:0000313" key="6">
    <source>
        <dbReference type="Proteomes" id="UP000637628"/>
    </source>
</evidence>
<proteinExistence type="predicted"/>
<dbReference type="Gene3D" id="3.40.190.10">
    <property type="entry name" value="Periplasmic binding protein-like II"/>
    <property type="match status" value="2"/>
</dbReference>
<evidence type="ECO:0000256" key="4">
    <source>
        <dbReference type="ARBA" id="ARBA00022764"/>
    </source>
</evidence>
<organism evidence="5 6">
    <name type="scientific">Paractinoplanes durhamensis</name>
    <dbReference type="NCBI Taxonomy" id="113563"/>
    <lineage>
        <taxon>Bacteria</taxon>
        <taxon>Bacillati</taxon>
        <taxon>Actinomycetota</taxon>
        <taxon>Actinomycetes</taxon>
        <taxon>Micromonosporales</taxon>
        <taxon>Micromonosporaceae</taxon>
        <taxon>Paractinoplanes</taxon>
    </lineage>
</organism>
<dbReference type="EMBL" id="BOML01000052">
    <property type="protein sequence ID" value="GIE05094.1"/>
    <property type="molecule type" value="Genomic_DNA"/>
</dbReference>
<keyword evidence="2" id="KW-0813">Transport</keyword>
<sequence>MGVFRSLVLAELRCNTQPPGRNSHLEETHVSRIPSIRRALTGAAATVLLMTAAACGGGETNAEQAAPDALNPSADLTKQSLTVSNWDAYMPADLPATFEKKVGTKVTVTKHATNEEIMAKLTAGGDSGIDVAFVSGPFAQALAAQGLAEPIHADLIPNLKNLYPEATNLAYDPGNKYSVPYTWGTTGLCYRSDLTGYEPDSWNDLLNPKPALAKKTTMLGTDRWLMLPAQKSLGYSANTTDAAEMAKVKEQLVTTKKSLLAYDDTTFYSRLVSGEAALVEAWDGWCNYGITDNAKIKFTVPKEGSDLWVDTMVILKTSKNKEAAHAFINYILDPAIHSWAVQNILYKVPNKAAMEAIDPALIKKYPNLGTTPAELLKGETLVDLGEGATTYSRIVTEVTAS</sequence>
<dbReference type="InterPro" id="IPR001188">
    <property type="entry name" value="Sperm_putr-bd"/>
</dbReference>
<dbReference type="PANTHER" id="PTHR30222:SF17">
    <property type="entry name" value="SPERMIDINE_PUTRESCINE-BINDING PERIPLASMIC PROTEIN"/>
    <property type="match status" value="1"/>
</dbReference>
<protein>
    <submittedName>
        <fullName evidence="5">Spermidine/putrescine ABC transporter substrate-binding protein</fullName>
    </submittedName>
</protein>
<keyword evidence="4" id="KW-0574">Periplasm</keyword>
<evidence type="ECO:0000256" key="1">
    <source>
        <dbReference type="ARBA" id="ARBA00004418"/>
    </source>
</evidence>
<evidence type="ECO:0000313" key="5">
    <source>
        <dbReference type="EMBL" id="GIE05094.1"/>
    </source>
</evidence>
<evidence type="ECO:0000256" key="2">
    <source>
        <dbReference type="ARBA" id="ARBA00022448"/>
    </source>
</evidence>
<dbReference type="InterPro" id="IPR006059">
    <property type="entry name" value="SBP"/>
</dbReference>
<comment type="subcellular location">
    <subcellularLocation>
        <location evidence="1">Periplasm</location>
    </subcellularLocation>
</comment>
<accession>A0ABQ3Z5I5</accession>
<dbReference type="Pfam" id="PF13416">
    <property type="entry name" value="SBP_bac_8"/>
    <property type="match status" value="1"/>
</dbReference>
<name>A0ABQ3Z5I5_9ACTN</name>
<dbReference type="PANTHER" id="PTHR30222">
    <property type="entry name" value="SPERMIDINE/PUTRESCINE-BINDING PERIPLASMIC PROTEIN"/>
    <property type="match status" value="1"/>
</dbReference>
<dbReference type="PIRSF" id="PIRSF019574">
    <property type="entry name" value="Periplasmic_polyamine_BP"/>
    <property type="match status" value="1"/>
</dbReference>
<dbReference type="Proteomes" id="UP000637628">
    <property type="component" value="Unassembled WGS sequence"/>
</dbReference>
<evidence type="ECO:0000256" key="3">
    <source>
        <dbReference type="ARBA" id="ARBA00022729"/>
    </source>
</evidence>
<dbReference type="PRINTS" id="PR00909">
    <property type="entry name" value="SPERMDNBNDNG"/>
</dbReference>
<comment type="caution">
    <text evidence="5">The sequence shown here is derived from an EMBL/GenBank/DDBJ whole genome shotgun (WGS) entry which is preliminary data.</text>
</comment>
<reference evidence="5 6" key="1">
    <citation type="submission" date="2021-01" db="EMBL/GenBank/DDBJ databases">
        <title>Whole genome shotgun sequence of Actinoplanes durhamensis NBRC 14914.</title>
        <authorList>
            <person name="Komaki H."/>
            <person name="Tamura T."/>
        </authorList>
    </citation>
    <scope>NUCLEOTIDE SEQUENCE [LARGE SCALE GENOMIC DNA]</scope>
    <source>
        <strain evidence="5 6">NBRC 14914</strain>
    </source>
</reference>
<keyword evidence="6" id="KW-1185">Reference proteome</keyword>
<dbReference type="CDD" id="cd13590">
    <property type="entry name" value="PBP2_PotD_PotF_like"/>
    <property type="match status" value="1"/>
</dbReference>
<gene>
    <name evidence="5" type="ORF">Adu01nite_64440</name>
</gene>